<dbReference type="InterPro" id="IPR051018">
    <property type="entry name" value="Bacteriophage_GH24"/>
</dbReference>
<evidence type="ECO:0000256" key="1">
    <source>
        <dbReference type="ARBA" id="ARBA00000632"/>
    </source>
</evidence>
<evidence type="ECO:0000313" key="8">
    <source>
        <dbReference type="EMBL" id="QRN55239.1"/>
    </source>
</evidence>
<dbReference type="InterPro" id="IPR033907">
    <property type="entry name" value="Endolysin_autolysin"/>
</dbReference>
<dbReference type="InterPro" id="IPR023346">
    <property type="entry name" value="Lysozyme-like_dom_sf"/>
</dbReference>
<evidence type="ECO:0000256" key="4">
    <source>
        <dbReference type="ARBA" id="ARBA00022801"/>
    </source>
</evidence>
<comment type="similarity">
    <text evidence="7">Belongs to the glycosyl hydrolase 24 family.</text>
</comment>
<evidence type="ECO:0000256" key="3">
    <source>
        <dbReference type="ARBA" id="ARBA00022638"/>
    </source>
</evidence>
<dbReference type="Proteomes" id="UP000663181">
    <property type="component" value="Chromosome"/>
</dbReference>
<name>A0ABX7GZJ1_9GAMM</name>
<evidence type="ECO:0000256" key="6">
    <source>
        <dbReference type="ARBA" id="ARBA00023295"/>
    </source>
</evidence>
<dbReference type="HAMAP" id="MF_04110">
    <property type="entry name" value="ENDOLYSIN_T4"/>
    <property type="match status" value="1"/>
</dbReference>
<dbReference type="EMBL" id="CP064030">
    <property type="protein sequence ID" value="QRN55239.1"/>
    <property type="molecule type" value="Genomic_DNA"/>
</dbReference>
<comment type="catalytic activity">
    <reaction evidence="1 7">
        <text>Hydrolysis of (1-&gt;4)-beta-linkages between N-acetylmuramic acid and N-acetyl-D-glucosamine residues in a peptidoglycan and between N-acetyl-D-glucosamine residues in chitodextrins.</text>
        <dbReference type="EC" id="3.2.1.17"/>
    </reaction>
</comment>
<keyword evidence="2 7" id="KW-0929">Antimicrobial</keyword>
<dbReference type="CDD" id="cd00737">
    <property type="entry name" value="lyz_endolysin_autolysin"/>
    <property type="match status" value="1"/>
</dbReference>
<dbReference type="InterPro" id="IPR034690">
    <property type="entry name" value="Endolysin_T4_type"/>
</dbReference>
<reference evidence="8 9" key="1">
    <citation type="submission" date="2020-10" db="EMBL/GenBank/DDBJ databases">
        <title>Phylogeny of dyella-like bacteria.</title>
        <authorList>
            <person name="Fu J."/>
        </authorList>
    </citation>
    <scope>NUCLEOTIDE SEQUENCE [LARGE SCALE GENOMIC DNA]</scope>
    <source>
        <strain evidence="8 9">DHOB09</strain>
    </source>
</reference>
<dbReference type="InterPro" id="IPR023347">
    <property type="entry name" value="Lysozyme_dom_sf"/>
</dbReference>
<gene>
    <name evidence="8" type="ORF">ISN74_07890</name>
</gene>
<evidence type="ECO:0000313" key="9">
    <source>
        <dbReference type="Proteomes" id="UP000663181"/>
    </source>
</evidence>
<keyword evidence="6 7" id="KW-0326">Glycosidase</keyword>
<dbReference type="InterPro" id="IPR002196">
    <property type="entry name" value="Glyco_hydro_24"/>
</dbReference>
<keyword evidence="4 7" id="KW-0378">Hydrolase</keyword>
<keyword evidence="5" id="KW-1035">Host cytoplasm</keyword>
<dbReference type="EC" id="3.2.1.17" evidence="7"/>
<protein>
    <recommendedName>
        <fullName evidence="7">Lysozyme</fullName>
        <ecNumber evidence="7">3.2.1.17</ecNumber>
    </recommendedName>
</protein>
<dbReference type="Gene3D" id="1.10.530.40">
    <property type="match status" value="1"/>
</dbReference>
<sequence>MQPTQAAIDLVKASEGLRLSSYQDDAGIWTIGWGHTADVIEGMAITEQQALDFLAADLSVAGNAVSALVKVSLTQSQFDALADFVFNEGEGHLRSSTLLRLLNAGQYQAAAAQFKFWNLAAGQVEPGLVTRRAKEAALFLSTPANVSGGVA</sequence>
<organism evidence="8 9">
    <name type="scientific">Dyella caseinilytica</name>
    <dbReference type="NCBI Taxonomy" id="1849581"/>
    <lineage>
        <taxon>Bacteria</taxon>
        <taxon>Pseudomonadati</taxon>
        <taxon>Pseudomonadota</taxon>
        <taxon>Gammaproteobacteria</taxon>
        <taxon>Lysobacterales</taxon>
        <taxon>Rhodanobacteraceae</taxon>
        <taxon>Dyella</taxon>
    </lineage>
</organism>
<evidence type="ECO:0000256" key="2">
    <source>
        <dbReference type="ARBA" id="ARBA00022529"/>
    </source>
</evidence>
<keyword evidence="9" id="KW-1185">Reference proteome</keyword>
<dbReference type="PANTHER" id="PTHR38107">
    <property type="match status" value="1"/>
</dbReference>
<dbReference type="SUPFAM" id="SSF53955">
    <property type="entry name" value="Lysozyme-like"/>
    <property type="match status" value="1"/>
</dbReference>
<accession>A0ABX7GZJ1</accession>
<dbReference type="RefSeq" id="WP_188798807.1">
    <property type="nucleotide sequence ID" value="NZ_BMIZ01000001.1"/>
</dbReference>
<dbReference type="Pfam" id="PF00959">
    <property type="entry name" value="Phage_lysozyme"/>
    <property type="match status" value="1"/>
</dbReference>
<evidence type="ECO:0000256" key="5">
    <source>
        <dbReference type="ARBA" id="ARBA00023200"/>
    </source>
</evidence>
<keyword evidence="3 7" id="KW-0081">Bacteriolytic enzyme</keyword>
<dbReference type="PANTHER" id="PTHR38107:SF3">
    <property type="entry name" value="LYSOZYME RRRD-RELATED"/>
    <property type="match status" value="1"/>
</dbReference>
<proteinExistence type="inferred from homology"/>
<evidence type="ECO:0000256" key="7">
    <source>
        <dbReference type="RuleBase" id="RU003788"/>
    </source>
</evidence>